<reference evidence="2 3" key="1">
    <citation type="submission" date="2023-11" db="EMBL/GenBank/DDBJ databases">
        <title>Arctic aerobic anoxygenic photoheterotroph Sediminicoccus rosea KRV36 adapts its photosynthesis to long days of polar summer.</title>
        <authorList>
            <person name="Tomasch J."/>
            <person name="Kopejtka K."/>
            <person name="Bily T."/>
            <person name="Gardiner A.T."/>
            <person name="Gardian Z."/>
            <person name="Shivaramu S."/>
            <person name="Koblizek M."/>
            <person name="Engelhardt F."/>
            <person name="Kaftan D."/>
        </authorList>
    </citation>
    <scope>NUCLEOTIDE SEQUENCE [LARGE SCALE GENOMIC DNA]</scope>
    <source>
        <strain evidence="2 3">R-30</strain>
    </source>
</reference>
<proteinExistence type="predicted"/>
<gene>
    <name evidence="2" type="ORF">R9Z33_07855</name>
</gene>
<feature type="signal peptide" evidence="1">
    <location>
        <begin position="1"/>
        <end position="20"/>
    </location>
</feature>
<name>A0ABZ0PNG9_9PROT</name>
<organism evidence="2 3">
    <name type="scientific">Sediminicoccus rosea</name>
    <dbReference type="NCBI Taxonomy" id="1225128"/>
    <lineage>
        <taxon>Bacteria</taxon>
        <taxon>Pseudomonadati</taxon>
        <taxon>Pseudomonadota</taxon>
        <taxon>Alphaproteobacteria</taxon>
        <taxon>Acetobacterales</taxon>
        <taxon>Roseomonadaceae</taxon>
        <taxon>Sediminicoccus</taxon>
    </lineage>
</organism>
<feature type="chain" id="PRO_5045820124" evidence="1">
    <location>
        <begin position="21"/>
        <end position="243"/>
    </location>
</feature>
<accession>A0ABZ0PNG9</accession>
<evidence type="ECO:0000313" key="3">
    <source>
        <dbReference type="Proteomes" id="UP001305521"/>
    </source>
</evidence>
<evidence type="ECO:0000313" key="2">
    <source>
        <dbReference type="EMBL" id="WPB86781.1"/>
    </source>
</evidence>
<protein>
    <submittedName>
        <fullName evidence="2">Transporter substrate-binding domain-containing protein</fullName>
    </submittedName>
</protein>
<dbReference type="Proteomes" id="UP001305521">
    <property type="component" value="Chromosome"/>
</dbReference>
<dbReference type="EMBL" id="CP137852">
    <property type="protein sequence ID" value="WPB86781.1"/>
    <property type="molecule type" value="Genomic_DNA"/>
</dbReference>
<evidence type="ECO:0000256" key="1">
    <source>
        <dbReference type="SAM" id="SignalP"/>
    </source>
</evidence>
<keyword evidence="1" id="KW-0732">Signal</keyword>
<sequence length="243" mass="25987">MRRRALIGSPLLLAAPAVQARGLIELVTTEQRPYAMAEGPEPGFVLTLVAEIFRMVGLQVVFRFLPAPEAEARAAARPGTAIAPLARTPAREARFLWAVALFDDPSGFATLQFPPPGTLEAARALPRIAVVQDTPQEVFLRREGLSNLAPFPRPAQALAALRERDVSAWFGALAPMRAQLGPQGRFGGALLSEPAWLALHPASKDLLLDALREAHAALEADGSLAQLLRPALHLPLHPPLGTG</sequence>
<dbReference type="SUPFAM" id="SSF53850">
    <property type="entry name" value="Periplasmic binding protein-like II"/>
    <property type="match status" value="1"/>
</dbReference>
<keyword evidence="3" id="KW-1185">Reference proteome</keyword>
<dbReference type="Gene3D" id="3.40.190.10">
    <property type="entry name" value="Periplasmic binding protein-like II"/>
    <property type="match status" value="2"/>
</dbReference>
<dbReference type="RefSeq" id="WP_318650748.1">
    <property type="nucleotide sequence ID" value="NZ_CP137852.1"/>
</dbReference>